<gene>
    <name evidence="2" type="ORF">OL234_06295</name>
</gene>
<dbReference type="PANTHER" id="PTHR18964:SF165">
    <property type="entry name" value="BETA-GLUCOSIDE KINASE"/>
    <property type="match status" value="1"/>
</dbReference>
<dbReference type="CDD" id="cd24068">
    <property type="entry name" value="ASKHA_NBD_ROK_FnNanK-like"/>
    <property type="match status" value="1"/>
</dbReference>
<dbReference type="Pfam" id="PF00480">
    <property type="entry name" value="ROK"/>
    <property type="match status" value="1"/>
</dbReference>
<dbReference type="Proteomes" id="UP001179647">
    <property type="component" value="Chromosome"/>
</dbReference>
<dbReference type="InterPro" id="IPR000600">
    <property type="entry name" value="ROK"/>
</dbReference>
<keyword evidence="3" id="KW-1185">Reference proteome</keyword>
<dbReference type="AlphaFoldDB" id="A0AAF0CTK2"/>
<accession>A0AAF0CTK2</accession>
<dbReference type="Gene3D" id="3.30.420.40">
    <property type="match status" value="2"/>
</dbReference>
<evidence type="ECO:0000313" key="3">
    <source>
        <dbReference type="Proteomes" id="UP001179647"/>
    </source>
</evidence>
<reference evidence="2" key="1">
    <citation type="submission" date="2022-10" db="EMBL/GenBank/DDBJ databases">
        <title>Vagococcus sp. isolated from poultry meat.</title>
        <authorList>
            <person name="Johansson P."/>
            <person name="Bjorkroth J."/>
        </authorList>
    </citation>
    <scope>NUCLEOTIDE SEQUENCE</scope>
    <source>
        <strain evidence="2">STAA11</strain>
    </source>
</reference>
<organism evidence="2 3">
    <name type="scientific">Vagococcus intermedius</name>
    <dbReference type="NCBI Taxonomy" id="2991418"/>
    <lineage>
        <taxon>Bacteria</taxon>
        <taxon>Bacillati</taxon>
        <taxon>Bacillota</taxon>
        <taxon>Bacilli</taxon>
        <taxon>Lactobacillales</taxon>
        <taxon>Enterococcaceae</taxon>
        <taxon>Vagococcus</taxon>
    </lineage>
</organism>
<comment type="similarity">
    <text evidence="1">Belongs to the ROK (NagC/XylR) family.</text>
</comment>
<dbReference type="EMBL" id="CP110232">
    <property type="protein sequence ID" value="WEG72596.1"/>
    <property type="molecule type" value="Genomic_DNA"/>
</dbReference>
<dbReference type="SUPFAM" id="SSF53067">
    <property type="entry name" value="Actin-like ATPase domain"/>
    <property type="match status" value="1"/>
</dbReference>
<dbReference type="RefSeq" id="WP_275468397.1">
    <property type="nucleotide sequence ID" value="NZ_CP110232.1"/>
</dbReference>
<sequence>MSRVLCFDIGGTGIKAAVYEQNGQKVRSYPSRPTRSEEQSILEIVIEMTGIILREEQVIGIAIASAGVINSQTGTVIYSGYTIPNYTGTELKKNLEGMFGLPCEVENDVNAACLAESWKGAAKGCQSAVCLTIGTGVGGAILLNNQLVKGVGFTAGEIGYLPVAGDYFQNSASTSALIKRANELDDIKQYENGKEIFDLAQKGNRFCQQAIDEFITQLSTGLVMLIYLFNPEIIVLGGGIMSQKGTLHVKIKESVTAQLISPIFNKTRIEFAENKNDAGMLGALYHFNKQQIQ</sequence>
<dbReference type="KEGG" id="vie:OL234_06295"/>
<name>A0AAF0CTK2_9ENTE</name>
<dbReference type="InterPro" id="IPR043129">
    <property type="entry name" value="ATPase_NBD"/>
</dbReference>
<protein>
    <submittedName>
        <fullName evidence="2">ROK family protein</fullName>
    </submittedName>
</protein>
<evidence type="ECO:0000313" key="2">
    <source>
        <dbReference type="EMBL" id="WEG72596.1"/>
    </source>
</evidence>
<evidence type="ECO:0000256" key="1">
    <source>
        <dbReference type="ARBA" id="ARBA00006479"/>
    </source>
</evidence>
<dbReference type="PANTHER" id="PTHR18964">
    <property type="entry name" value="ROK (REPRESSOR, ORF, KINASE) FAMILY"/>
    <property type="match status" value="1"/>
</dbReference>
<proteinExistence type="inferred from homology"/>